<dbReference type="Gene3D" id="3.30.730.10">
    <property type="entry name" value="AP2/ERF domain"/>
    <property type="match status" value="1"/>
</dbReference>
<dbReference type="GO" id="GO:0003700">
    <property type="term" value="F:DNA-binding transcription factor activity"/>
    <property type="evidence" value="ECO:0007669"/>
    <property type="project" value="InterPro"/>
</dbReference>
<evidence type="ECO:0000256" key="5">
    <source>
        <dbReference type="ARBA" id="ARBA00023163"/>
    </source>
</evidence>
<keyword evidence="6" id="KW-0539">Nucleus</keyword>
<dbReference type="InterPro" id="IPR001471">
    <property type="entry name" value="AP2/ERF_dom"/>
</dbReference>
<proteinExistence type="predicted"/>
<keyword evidence="3" id="KW-0805">Transcription regulation</keyword>
<dbReference type="GO" id="GO:0003677">
    <property type="term" value="F:DNA binding"/>
    <property type="evidence" value="ECO:0007669"/>
    <property type="project" value="UniProtKB-KW"/>
</dbReference>
<dbReference type="GO" id="GO:0006952">
    <property type="term" value="P:defense response"/>
    <property type="evidence" value="ECO:0007669"/>
    <property type="project" value="UniProtKB-KW"/>
</dbReference>
<dbReference type="PRINTS" id="PR00367">
    <property type="entry name" value="ETHRSPELEMNT"/>
</dbReference>
<name>A0A251S1I6_HELAN</name>
<keyword evidence="2" id="KW-0611">Plant defense</keyword>
<dbReference type="GO" id="GO:0005634">
    <property type="term" value="C:nucleus"/>
    <property type="evidence" value="ECO:0007669"/>
    <property type="project" value="UniProtKB-SubCell"/>
</dbReference>
<evidence type="ECO:0000256" key="6">
    <source>
        <dbReference type="ARBA" id="ARBA00023242"/>
    </source>
</evidence>
<accession>A0A251S1I6</accession>
<evidence type="ECO:0000256" key="7">
    <source>
        <dbReference type="SAM" id="MobiDB-lite"/>
    </source>
</evidence>
<dbReference type="InterPro" id="IPR044808">
    <property type="entry name" value="ERF_plant"/>
</dbReference>
<dbReference type="SMART" id="SM00380">
    <property type="entry name" value="AP2"/>
    <property type="match status" value="1"/>
</dbReference>
<dbReference type="Proteomes" id="UP000215914">
    <property type="component" value="Chromosome 16"/>
</dbReference>
<gene>
    <name evidence="10" type="ORF">HannXRQ_Chr16g0522291</name>
    <name evidence="9" type="ORF">HanXRQr2_Chr16g0762271</name>
</gene>
<dbReference type="OrthoDB" id="1737547at2759"/>
<evidence type="ECO:0000259" key="8">
    <source>
        <dbReference type="PROSITE" id="PS51032"/>
    </source>
</evidence>
<dbReference type="EMBL" id="CM007905">
    <property type="protein sequence ID" value="OTF92474.1"/>
    <property type="molecule type" value="Genomic_DNA"/>
</dbReference>
<dbReference type="PANTHER" id="PTHR31190:SF102">
    <property type="entry name" value="AP2_ERF DOMAIN-CONTAINING PROTEIN"/>
    <property type="match status" value="1"/>
</dbReference>
<dbReference type="GO" id="GO:0009873">
    <property type="term" value="P:ethylene-activated signaling pathway"/>
    <property type="evidence" value="ECO:0007669"/>
    <property type="project" value="InterPro"/>
</dbReference>
<keyword evidence="4 10" id="KW-0238">DNA-binding</keyword>
<dbReference type="Pfam" id="PF00847">
    <property type="entry name" value="AP2"/>
    <property type="match status" value="1"/>
</dbReference>
<feature type="region of interest" description="Disordered" evidence="7">
    <location>
        <begin position="107"/>
        <end position="130"/>
    </location>
</feature>
<keyword evidence="5" id="KW-0804">Transcription</keyword>
<dbReference type="EMBL" id="MNCJ02000331">
    <property type="protein sequence ID" value="KAF5761196.1"/>
    <property type="molecule type" value="Genomic_DNA"/>
</dbReference>
<reference evidence="9 11" key="1">
    <citation type="journal article" date="2017" name="Nature">
        <title>The sunflower genome provides insights into oil metabolism, flowering and Asterid evolution.</title>
        <authorList>
            <person name="Badouin H."/>
            <person name="Gouzy J."/>
            <person name="Grassa C.J."/>
            <person name="Murat F."/>
            <person name="Staton S.E."/>
            <person name="Cottret L."/>
            <person name="Lelandais-Briere C."/>
            <person name="Owens G.L."/>
            <person name="Carrere S."/>
            <person name="Mayjonade B."/>
            <person name="Legrand L."/>
            <person name="Gill N."/>
            <person name="Kane N.C."/>
            <person name="Bowers J.E."/>
            <person name="Hubner S."/>
            <person name="Bellec A."/>
            <person name="Berard A."/>
            <person name="Berges H."/>
            <person name="Blanchet N."/>
            <person name="Boniface M.C."/>
            <person name="Brunel D."/>
            <person name="Catrice O."/>
            <person name="Chaidir N."/>
            <person name="Claudel C."/>
            <person name="Donnadieu C."/>
            <person name="Faraut T."/>
            <person name="Fievet G."/>
            <person name="Helmstetter N."/>
            <person name="King M."/>
            <person name="Knapp S.J."/>
            <person name="Lai Z."/>
            <person name="Le Paslier M.C."/>
            <person name="Lippi Y."/>
            <person name="Lorenzon L."/>
            <person name="Mandel J.R."/>
            <person name="Marage G."/>
            <person name="Marchand G."/>
            <person name="Marquand E."/>
            <person name="Bret-Mestries E."/>
            <person name="Morien E."/>
            <person name="Nambeesan S."/>
            <person name="Nguyen T."/>
            <person name="Pegot-Espagnet P."/>
            <person name="Pouilly N."/>
            <person name="Raftis F."/>
            <person name="Sallet E."/>
            <person name="Schiex T."/>
            <person name="Thomas J."/>
            <person name="Vandecasteele C."/>
            <person name="Vares D."/>
            <person name="Vear F."/>
            <person name="Vautrin S."/>
            <person name="Crespi M."/>
            <person name="Mangin B."/>
            <person name="Burke J.M."/>
            <person name="Salse J."/>
            <person name="Munos S."/>
            <person name="Vincourt P."/>
            <person name="Rieseberg L.H."/>
            <person name="Langlade N.B."/>
        </authorList>
    </citation>
    <scope>NUCLEOTIDE SEQUENCE [LARGE SCALE GENOMIC DNA]</scope>
    <source>
        <strain evidence="11">cv. SF193</strain>
        <tissue evidence="9">Leaves</tissue>
    </source>
</reference>
<dbReference type="InterPro" id="IPR036955">
    <property type="entry name" value="AP2/ERF_dom_sf"/>
</dbReference>
<dbReference type="FunFam" id="3.30.730.10:FF:000001">
    <property type="entry name" value="Ethylene-responsive transcription factor 2"/>
    <property type="match status" value="1"/>
</dbReference>
<protein>
    <submittedName>
        <fullName evidence="10">Putative DNA-binding domain-containing protein</fullName>
    </submittedName>
    <submittedName>
        <fullName evidence="9">Transcription factor AP2-EREBP family</fullName>
    </submittedName>
</protein>
<evidence type="ECO:0000313" key="11">
    <source>
        <dbReference type="Proteomes" id="UP000215914"/>
    </source>
</evidence>
<sequence length="209" mass="23701">MGLPHANKMRKPSPEQGGHRPVEWRRYRGVRRRPWGRFAAEVTDPEKKRKRIWLGTYDTPEEAALAYDKAAFKLLGSRAKVNFPLLIGIDDSLAVVTVRQLAQSSSKTRRNKVVEPPTNTTIRKEDESETTGYTTTFRINNGSIEGTSDQWFIPTSLPSLESPTTTQECDDTTVELRVNHDLIMDFQMGTDLDELCNFDATTPDDFLLP</sequence>
<dbReference type="CDD" id="cd00018">
    <property type="entry name" value="AP2"/>
    <property type="match status" value="1"/>
</dbReference>
<dbReference type="PANTHER" id="PTHR31190">
    <property type="entry name" value="DNA-BINDING DOMAIN"/>
    <property type="match status" value="1"/>
</dbReference>
<keyword evidence="11" id="KW-1185">Reference proteome</keyword>
<evidence type="ECO:0000256" key="4">
    <source>
        <dbReference type="ARBA" id="ARBA00023125"/>
    </source>
</evidence>
<evidence type="ECO:0000256" key="1">
    <source>
        <dbReference type="ARBA" id="ARBA00004123"/>
    </source>
</evidence>
<dbReference type="SUPFAM" id="SSF54171">
    <property type="entry name" value="DNA-binding domain"/>
    <property type="match status" value="1"/>
</dbReference>
<dbReference type="Gramene" id="mRNA:HanXRQr2_Chr16g0762271">
    <property type="protein sequence ID" value="CDS:HanXRQr2_Chr16g0762271.1"/>
    <property type="gene ID" value="HanXRQr2_Chr16g0762271"/>
</dbReference>
<feature type="region of interest" description="Disordered" evidence="7">
    <location>
        <begin position="1"/>
        <end position="24"/>
    </location>
</feature>
<evidence type="ECO:0000313" key="10">
    <source>
        <dbReference type="EMBL" id="OTF92474.1"/>
    </source>
</evidence>
<dbReference type="InterPro" id="IPR016177">
    <property type="entry name" value="DNA-bd_dom_sf"/>
</dbReference>
<reference evidence="9" key="3">
    <citation type="submission" date="2020-06" db="EMBL/GenBank/DDBJ databases">
        <title>Helianthus annuus Genome sequencing and assembly Release 2.</title>
        <authorList>
            <person name="Gouzy J."/>
            <person name="Langlade N."/>
            <person name="Munos S."/>
        </authorList>
    </citation>
    <scope>NUCLEOTIDE SEQUENCE</scope>
    <source>
        <tissue evidence="9">Leaves</tissue>
    </source>
</reference>
<dbReference type="InParanoid" id="A0A251S1I6"/>
<dbReference type="AlphaFoldDB" id="A0A251S1I6"/>
<evidence type="ECO:0000256" key="2">
    <source>
        <dbReference type="ARBA" id="ARBA00022821"/>
    </source>
</evidence>
<comment type="subcellular location">
    <subcellularLocation>
        <location evidence="1">Nucleus</location>
    </subcellularLocation>
</comment>
<feature type="domain" description="AP2/ERF" evidence="8">
    <location>
        <begin position="26"/>
        <end position="84"/>
    </location>
</feature>
<evidence type="ECO:0000256" key="3">
    <source>
        <dbReference type="ARBA" id="ARBA00023015"/>
    </source>
</evidence>
<organism evidence="10 11">
    <name type="scientific">Helianthus annuus</name>
    <name type="common">Common sunflower</name>
    <dbReference type="NCBI Taxonomy" id="4232"/>
    <lineage>
        <taxon>Eukaryota</taxon>
        <taxon>Viridiplantae</taxon>
        <taxon>Streptophyta</taxon>
        <taxon>Embryophyta</taxon>
        <taxon>Tracheophyta</taxon>
        <taxon>Spermatophyta</taxon>
        <taxon>Magnoliopsida</taxon>
        <taxon>eudicotyledons</taxon>
        <taxon>Gunneridae</taxon>
        <taxon>Pentapetalae</taxon>
        <taxon>asterids</taxon>
        <taxon>campanulids</taxon>
        <taxon>Asterales</taxon>
        <taxon>Asteraceae</taxon>
        <taxon>Asteroideae</taxon>
        <taxon>Heliantheae alliance</taxon>
        <taxon>Heliantheae</taxon>
        <taxon>Helianthus</taxon>
    </lineage>
</organism>
<evidence type="ECO:0000313" key="9">
    <source>
        <dbReference type="EMBL" id="KAF5761196.1"/>
    </source>
</evidence>
<reference evidence="10" key="2">
    <citation type="submission" date="2017-02" db="EMBL/GenBank/DDBJ databases">
        <title>Sunflower complete genome.</title>
        <authorList>
            <person name="Langlade N."/>
            <person name="Munos S."/>
        </authorList>
    </citation>
    <scope>NUCLEOTIDE SEQUENCE [LARGE SCALE GENOMIC DNA]</scope>
    <source>
        <tissue evidence="10">Leaves</tissue>
    </source>
</reference>
<dbReference type="PROSITE" id="PS51032">
    <property type="entry name" value="AP2_ERF"/>
    <property type="match status" value="1"/>
</dbReference>